<dbReference type="AlphaFoldDB" id="A0A4C1XEA4"/>
<reference evidence="1 2" key="1">
    <citation type="journal article" date="2019" name="Commun. Biol.">
        <title>The bagworm genome reveals a unique fibroin gene that provides high tensile strength.</title>
        <authorList>
            <person name="Kono N."/>
            <person name="Nakamura H."/>
            <person name="Ohtoshi R."/>
            <person name="Tomita M."/>
            <person name="Numata K."/>
            <person name="Arakawa K."/>
        </authorList>
    </citation>
    <scope>NUCLEOTIDE SEQUENCE [LARGE SCALE GENOMIC DNA]</scope>
</reference>
<dbReference type="EMBL" id="BGZK01000836">
    <property type="protein sequence ID" value="GBP62251.1"/>
    <property type="molecule type" value="Genomic_DNA"/>
</dbReference>
<sequence>MYTHRPRARTNLIPRDSLVGEILNISDMSNKGRTSRQINEIRSFETPRVGARPPLLFRVGTFPWLVNAYIDNTDDGPKARAVCRITQPRSIPYESRSGFDTDLDLHLKVAFLGNKNTLKPFSPDEKIENDISICRILSRIRFQTKSSQYFSDRSWFTTQRTSISSVLELILCPRRTTDNPIRKFMRYEYINFCSPANKQNNPIRINAIPSFAKTLHAIQLDIRFTFSVDVQRSSLSVAVFTFPIRSVFRTDFQLFSLTPPAGAGRGGDPRKRNDLIVLRSYNRKPASDVFIIIRHEFLIYVIASVHLFDPYGEPQSSVKDNPELNFDGPVSNKLEISLSLMSKSAFFKINTGDFRLGAQSVYVLRDRGNTGICQHVKVAL</sequence>
<protein>
    <submittedName>
        <fullName evidence="1">Uncharacterized protein</fullName>
    </submittedName>
</protein>
<comment type="caution">
    <text evidence="1">The sequence shown here is derived from an EMBL/GenBank/DDBJ whole genome shotgun (WGS) entry which is preliminary data.</text>
</comment>
<organism evidence="1 2">
    <name type="scientific">Eumeta variegata</name>
    <name type="common">Bagworm moth</name>
    <name type="synonym">Eumeta japonica</name>
    <dbReference type="NCBI Taxonomy" id="151549"/>
    <lineage>
        <taxon>Eukaryota</taxon>
        <taxon>Metazoa</taxon>
        <taxon>Ecdysozoa</taxon>
        <taxon>Arthropoda</taxon>
        <taxon>Hexapoda</taxon>
        <taxon>Insecta</taxon>
        <taxon>Pterygota</taxon>
        <taxon>Neoptera</taxon>
        <taxon>Endopterygota</taxon>
        <taxon>Lepidoptera</taxon>
        <taxon>Glossata</taxon>
        <taxon>Ditrysia</taxon>
        <taxon>Tineoidea</taxon>
        <taxon>Psychidae</taxon>
        <taxon>Oiketicinae</taxon>
        <taxon>Eumeta</taxon>
    </lineage>
</organism>
<evidence type="ECO:0000313" key="2">
    <source>
        <dbReference type="Proteomes" id="UP000299102"/>
    </source>
</evidence>
<keyword evidence="2" id="KW-1185">Reference proteome</keyword>
<name>A0A4C1XEA4_EUMVA</name>
<proteinExistence type="predicted"/>
<accession>A0A4C1XEA4</accession>
<dbReference type="Proteomes" id="UP000299102">
    <property type="component" value="Unassembled WGS sequence"/>
</dbReference>
<evidence type="ECO:0000313" key="1">
    <source>
        <dbReference type="EMBL" id="GBP62251.1"/>
    </source>
</evidence>
<gene>
    <name evidence="1" type="ORF">EVAR_44659_1</name>
</gene>